<evidence type="ECO:0000256" key="4">
    <source>
        <dbReference type="ARBA" id="ARBA00023015"/>
    </source>
</evidence>
<protein>
    <recommendedName>
        <fullName evidence="9">Pinin/SDK/MemA protein domain-containing protein</fullName>
    </recommendedName>
</protein>
<evidence type="ECO:0000256" key="3">
    <source>
        <dbReference type="ARBA" id="ARBA00022664"/>
    </source>
</evidence>
<feature type="region of interest" description="Disordered" evidence="8">
    <location>
        <begin position="217"/>
        <end position="340"/>
    </location>
</feature>
<accession>A0AAV9QFX9</accession>
<comment type="caution">
    <text evidence="10">The sequence shown here is derived from an EMBL/GenBank/DDBJ whole genome shotgun (WGS) entry which is preliminary data.</text>
</comment>
<keyword evidence="4" id="KW-0805">Transcription regulation</keyword>
<feature type="compositionally biased region" description="Basic and acidic residues" evidence="8">
    <location>
        <begin position="130"/>
        <end position="178"/>
    </location>
</feature>
<gene>
    <name evidence="10" type="ORF">LTR25_003219</name>
</gene>
<dbReference type="PANTHER" id="PTHR12707">
    <property type="entry name" value="PINN"/>
    <property type="match status" value="1"/>
</dbReference>
<dbReference type="EMBL" id="JAXLQG010000004">
    <property type="protein sequence ID" value="KAK5541441.1"/>
    <property type="molecule type" value="Genomic_DNA"/>
</dbReference>
<dbReference type="Pfam" id="PF04696">
    <property type="entry name" value="Pinin_SDK_memA"/>
    <property type="match status" value="1"/>
</dbReference>
<feature type="compositionally biased region" description="Polar residues" evidence="8">
    <location>
        <begin position="12"/>
        <end position="22"/>
    </location>
</feature>
<dbReference type="Proteomes" id="UP001345827">
    <property type="component" value="Unassembled WGS sequence"/>
</dbReference>
<feature type="compositionally biased region" description="Polar residues" evidence="8">
    <location>
        <begin position="49"/>
        <end position="68"/>
    </location>
</feature>
<feature type="region of interest" description="Disordered" evidence="8">
    <location>
        <begin position="1"/>
        <end position="182"/>
    </location>
</feature>
<dbReference type="AlphaFoldDB" id="A0AAV9QFX9"/>
<dbReference type="InterPro" id="IPR039853">
    <property type="entry name" value="Pinin"/>
</dbReference>
<evidence type="ECO:0000313" key="11">
    <source>
        <dbReference type="Proteomes" id="UP001345827"/>
    </source>
</evidence>
<dbReference type="GO" id="GO:0071013">
    <property type="term" value="C:catalytic step 2 spliceosome"/>
    <property type="evidence" value="ECO:0007669"/>
    <property type="project" value="TreeGrafter"/>
</dbReference>
<keyword evidence="11" id="KW-1185">Reference proteome</keyword>
<reference evidence="10 11" key="1">
    <citation type="submission" date="2023-06" db="EMBL/GenBank/DDBJ databases">
        <title>Black Yeasts Isolated from many extreme environments.</title>
        <authorList>
            <person name="Coleine C."/>
            <person name="Stajich J.E."/>
            <person name="Selbmann L."/>
        </authorList>
    </citation>
    <scope>NUCLEOTIDE SEQUENCE [LARGE SCALE GENOMIC DNA]</scope>
    <source>
        <strain evidence="10 11">CCFEE 5887</strain>
    </source>
</reference>
<evidence type="ECO:0000256" key="7">
    <source>
        <dbReference type="ARBA" id="ARBA00023242"/>
    </source>
</evidence>
<feature type="compositionally biased region" description="Basic and acidic residues" evidence="8">
    <location>
        <begin position="244"/>
        <end position="261"/>
    </location>
</feature>
<evidence type="ECO:0000313" key="10">
    <source>
        <dbReference type="EMBL" id="KAK5541441.1"/>
    </source>
</evidence>
<feature type="compositionally biased region" description="Low complexity" evidence="8">
    <location>
        <begin position="119"/>
        <end position="128"/>
    </location>
</feature>
<feature type="compositionally biased region" description="Polar residues" evidence="8">
    <location>
        <begin position="294"/>
        <end position="303"/>
    </location>
</feature>
<feature type="compositionally biased region" description="Basic and acidic residues" evidence="8">
    <location>
        <begin position="307"/>
        <end position="328"/>
    </location>
</feature>
<keyword evidence="7" id="KW-0539">Nucleus</keyword>
<evidence type="ECO:0000256" key="6">
    <source>
        <dbReference type="ARBA" id="ARBA00023187"/>
    </source>
</evidence>
<feature type="compositionally biased region" description="Basic and acidic residues" evidence="8">
    <location>
        <begin position="217"/>
        <end position="236"/>
    </location>
</feature>
<comment type="subcellular location">
    <subcellularLocation>
        <location evidence="1">Nucleus</location>
    </subcellularLocation>
</comment>
<keyword evidence="3" id="KW-0507">mRNA processing</keyword>
<dbReference type="InterPro" id="IPR006786">
    <property type="entry name" value="Pinin_SDK_MemA"/>
</dbReference>
<feature type="compositionally biased region" description="Acidic residues" evidence="8">
    <location>
        <begin position="329"/>
        <end position="340"/>
    </location>
</feature>
<evidence type="ECO:0000256" key="2">
    <source>
        <dbReference type="ARBA" id="ARBA00010386"/>
    </source>
</evidence>
<name>A0AAV9QFX9_9PEZI</name>
<evidence type="ECO:0000256" key="5">
    <source>
        <dbReference type="ARBA" id="ARBA00023163"/>
    </source>
</evidence>
<evidence type="ECO:0000259" key="9">
    <source>
        <dbReference type="Pfam" id="PF04696"/>
    </source>
</evidence>
<evidence type="ECO:0000256" key="1">
    <source>
        <dbReference type="ARBA" id="ARBA00004123"/>
    </source>
</evidence>
<sequence length="340" mass="38365">MISSAVAIPDEPQSQAESPDQTTSRKRRQSSVSSESSKRPRLDAPASNGAANLRSSASRTHSPPTTRNGADAMSPPGQPDSGRRKSSLNVEQDKSRNRRLFGSLLGTLSQSARPSKSTAGSNAAASGRNSRREEIENRQRERLKKENEELADSARRKKEELDRVRRGEQRRWEDEGMNLRHRNLRATARFLKTKAEPPLYYKPWEVREQEEEIIKRQVDEAEETIRREVAESEVKRRPAPKSPESGRHDRDTDVEDDRTRQTDYGVNGTSKEERPPVSSGNEPEPSEREDESKTVQTGVSSDVETVPEQKVKDETQRPVSKDDDHGGEELELGQEDDVIY</sequence>
<evidence type="ECO:0000256" key="8">
    <source>
        <dbReference type="SAM" id="MobiDB-lite"/>
    </source>
</evidence>
<dbReference type="GO" id="GO:0008380">
    <property type="term" value="P:RNA splicing"/>
    <property type="evidence" value="ECO:0007669"/>
    <property type="project" value="UniProtKB-KW"/>
</dbReference>
<feature type="compositionally biased region" description="Polar residues" evidence="8">
    <location>
        <begin position="106"/>
        <end position="118"/>
    </location>
</feature>
<dbReference type="GO" id="GO:0006397">
    <property type="term" value="P:mRNA processing"/>
    <property type="evidence" value="ECO:0007669"/>
    <property type="project" value="UniProtKB-KW"/>
</dbReference>
<keyword evidence="5" id="KW-0804">Transcription</keyword>
<feature type="domain" description="Pinin/SDK/MemA protein" evidence="9">
    <location>
        <begin position="91"/>
        <end position="218"/>
    </location>
</feature>
<organism evidence="10 11">
    <name type="scientific">Vermiconidia calcicola</name>
    <dbReference type="NCBI Taxonomy" id="1690605"/>
    <lineage>
        <taxon>Eukaryota</taxon>
        <taxon>Fungi</taxon>
        <taxon>Dikarya</taxon>
        <taxon>Ascomycota</taxon>
        <taxon>Pezizomycotina</taxon>
        <taxon>Dothideomycetes</taxon>
        <taxon>Dothideomycetidae</taxon>
        <taxon>Mycosphaerellales</taxon>
        <taxon>Extremaceae</taxon>
        <taxon>Vermiconidia</taxon>
    </lineage>
</organism>
<proteinExistence type="inferred from homology"/>
<keyword evidence="6" id="KW-0508">mRNA splicing</keyword>
<dbReference type="PANTHER" id="PTHR12707:SF0">
    <property type="entry name" value="PININ"/>
    <property type="match status" value="1"/>
</dbReference>
<comment type="similarity">
    <text evidence="2">Belongs to the pinin family.</text>
</comment>